<dbReference type="InterPro" id="IPR003615">
    <property type="entry name" value="HNH_nuc"/>
</dbReference>
<proteinExistence type="predicted"/>
<protein>
    <recommendedName>
        <fullName evidence="6">HNH nuclease domain-containing protein</fullName>
    </recommendedName>
</protein>
<evidence type="ECO:0000313" key="5">
    <source>
        <dbReference type="Proteomes" id="UP000660265"/>
    </source>
</evidence>
<dbReference type="Pfam" id="PF26345">
    <property type="entry name" value="ScoMcrA_N"/>
    <property type="match status" value="1"/>
</dbReference>
<feature type="domain" description="ScoMcrA-like N-terminal head" evidence="3">
    <location>
        <begin position="5"/>
        <end position="89"/>
    </location>
</feature>
<sequence>MGLGDITRSGVLAALGDSRHLGREVFGRRHGFGQPTVYDLVVDGDRYDSEAIAGVGHMYATDILLSSDDFSGGAHAVARRLEALGFTVTATSSVEAPEPYLPQLVLQPRGGPRVQGPKNFQKSLRTGVPIAEIQTVLGTQEAGVLSDLYADGIARLWGSTPARRANDPKAKALRNRRVGDDVFFYADKGFIARARILHLLRSPAVARAVWGVDQDGFTWEHIMALGAIEEFATVVPAAPILQSLSVPAPLRCVTLRSAGDYRRVAHMLPETGSSLPLRLSSEPSSVSKPMTALQMLERIEALNTHRTSKGGTPSRHQPLALLWTISRVAAGKPRLASWQRFRAGVGPLLAEFGLPSSKVTPEYPFWHLQGSGLWEVLGIPDDAGVMPRTGVFDTLQPIAGLTFEAAEIIKDPVARLEVVAKLCQTYLDAVDRHELFGRVGLSGYETADGMLNGSAEETAQAVDVERVFGPAGRRHSKSSRLVRDAALARRVKELHGNQCQVCGVRLQYKGSPYSQAAHIRGLGSPHDGPDELPNLLCLCPNHHILFDGLEIYIDAEGIVRWTHGGERPRPLRRRSPHPLDEEHLRYHRMLCALSV</sequence>
<evidence type="ECO:0000259" key="1">
    <source>
        <dbReference type="Pfam" id="PF13391"/>
    </source>
</evidence>
<dbReference type="InterPro" id="IPR058807">
    <property type="entry name" value="ScoMcrA_N"/>
</dbReference>
<evidence type="ECO:0000259" key="3">
    <source>
        <dbReference type="Pfam" id="PF26345"/>
    </source>
</evidence>
<dbReference type="CDD" id="cd00085">
    <property type="entry name" value="HNHc"/>
    <property type="match status" value="1"/>
</dbReference>
<accession>A0ABQ2EU14</accession>
<feature type="domain" description="HNH nuclease" evidence="1">
    <location>
        <begin position="499"/>
        <end position="553"/>
    </location>
</feature>
<keyword evidence="5" id="KW-1185">Reference proteome</keyword>
<reference evidence="5" key="1">
    <citation type="journal article" date="2019" name="Int. J. Syst. Evol. Microbiol.">
        <title>The Global Catalogue of Microorganisms (GCM) 10K type strain sequencing project: providing services to taxonomists for standard genome sequencing and annotation.</title>
        <authorList>
            <consortium name="The Broad Institute Genomics Platform"/>
            <consortium name="The Broad Institute Genome Sequencing Center for Infectious Disease"/>
            <person name="Wu L."/>
            <person name="Ma J."/>
        </authorList>
    </citation>
    <scope>NUCLEOTIDE SEQUENCE [LARGE SCALE GENOMIC DNA]</scope>
    <source>
        <strain evidence="5">CGMCC 4.7275</strain>
    </source>
</reference>
<gene>
    <name evidence="4" type="ORF">GCM10011583_62620</name>
</gene>
<evidence type="ECO:0008006" key="6">
    <source>
        <dbReference type="Google" id="ProtNLM"/>
    </source>
</evidence>
<evidence type="ECO:0000313" key="4">
    <source>
        <dbReference type="EMBL" id="GGK22107.1"/>
    </source>
</evidence>
<organism evidence="4 5">
    <name type="scientific">Streptomyces camponoticapitis</name>
    <dbReference type="NCBI Taxonomy" id="1616125"/>
    <lineage>
        <taxon>Bacteria</taxon>
        <taxon>Bacillati</taxon>
        <taxon>Actinomycetota</taxon>
        <taxon>Actinomycetes</taxon>
        <taxon>Kitasatosporales</taxon>
        <taxon>Streptomycetaceae</taxon>
        <taxon>Streptomyces</taxon>
    </lineage>
</organism>
<dbReference type="InterPro" id="IPR058813">
    <property type="entry name" value="DNA-SBD_ScoMcrA"/>
</dbReference>
<dbReference type="RefSeq" id="WP_229701263.1">
    <property type="nucleotide sequence ID" value="NZ_BMMV01000027.1"/>
</dbReference>
<dbReference type="Pfam" id="PF13391">
    <property type="entry name" value="HNH_2"/>
    <property type="match status" value="1"/>
</dbReference>
<dbReference type="EMBL" id="BMMV01000027">
    <property type="protein sequence ID" value="GGK22107.1"/>
    <property type="molecule type" value="Genomic_DNA"/>
</dbReference>
<dbReference type="Pfam" id="PF26340">
    <property type="entry name" value="DNA-SBD_ScoMcrA"/>
    <property type="match status" value="1"/>
</dbReference>
<dbReference type="Proteomes" id="UP000660265">
    <property type="component" value="Unassembled WGS sequence"/>
</dbReference>
<feature type="domain" description="ScoMcrA-like DNA sulfur-binding" evidence="2">
    <location>
        <begin position="294"/>
        <end position="443"/>
    </location>
</feature>
<evidence type="ECO:0000259" key="2">
    <source>
        <dbReference type="Pfam" id="PF26340"/>
    </source>
</evidence>
<comment type="caution">
    <text evidence="4">The sequence shown here is derived from an EMBL/GenBank/DDBJ whole genome shotgun (WGS) entry which is preliminary data.</text>
</comment>
<name>A0ABQ2EU14_9ACTN</name>